<dbReference type="Proteomes" id="UP000236178">
    <property type="component" value="Unassembled WGS sequence"/>
</dbReference>
<name>A0A2I0SD95_9ACTN</name>
<protein>
    <submittedName>
        <fullName evidence="1">Uncharacterized protein</fullName>
    </submittedName>
</protein>
<sequence>MIPRPHRSSEPTATEASAWADALVRRRLLHAERPVARPGPPDGPVRLLLGPADVLALTAAIQHHTCSTRPGS</sequence>
<proteinExistence type="predicted"/>
<organism evidence="1 2">
    <name type="scientific">Streptomyces populi</name>
    <dbReference type="NCBI Taxonomy" id="2058924"/>
    <lineage>
        <taxon>Bacteria</taxon>
        <taxon>Bacillati</taxon>
        <taxon>Actinomycetota</taxon>
        <taxon>Actinomycetes</taxon>
        <taxon>Kitasatosporales</taxon>
        <taxon>Streptomycetaceae</taxon>
        <taxon>Streptomyces</taxon>
    </lineage>
</organism>
<dbReference type="EMBL" id="PJOS01000140">
    <property type="protein sequence ID" value="PKT67890.1"/>
    <property type="molecule type" value="Genomic_DNA"/>
</dbReference>
<dbReference type="OrthoDB" id="4309866at2"/>
<gene>
    <name evidence="1" type="ORF">CW362_37990</name>
</gene>
<reference evidence="1 2" key="1">
    <citation type="submission" date="2017-12" db="EMBL/GenBank/DDBJ databases">
        <title>Streptomyces populusis sp. nov., a novel endophytic actinobacterium isolated from stems of Populus adenopoda Maxim.</title>
        <authorList>
            <person name="Wang Z."/>
        </authorList>
    </citation>
    <scope>NUCLEOTIDE SEQUENCE [LARGE SCALE GENOMIC DNA]</scope>
    <source>
        <strain evidence="1 2">A249</strain>
    </source>
</reference>
<evidence type="ECO:0000313" key="2">
    <source>
        <dbReference type="Proteomes" id="UP000236178"/>
    </source>
</evidence>
<keyword evidence="2" id="KW-1185">Reference proteome</keyword>
<evidence type="ECO:0000313" key="1">
    <source>
        <dbReference type="EMBL" id="PKT67890.1"/>
    </source>
</evidence>
<dbReference type="AlphaFoldDB" id="A0A2I0SD95"/>
<comment type="caution">
    <text evidence="1">The sequence shown here is derived from an EMBL/GenBank/DDBJ whole genome shotgun (WGS) entry which is preliminary data.</text>
</comment>
<accession>A0A2I0SD95</accession>